<comment type="caution">
    <text evidence="4">The sequence shown here is derived from an EMBL/GenBank/DDBJ whole genome shotgun (WGS) entry which is preliminary data.</text>
</comment>
<dbReference type="PROSITE" id="PS50158">
    <property type="entry name" value="ZF_CCHC"/>
    <property type="match status" value="1"/>
</dbReference>
<keyword evidence="5" id="KW-1185">Reference proteome</keyword>
<dbReference type="PANTHER" id="PTHR34482:SF36">
    <property type="entry name" value="RETROTRANSPOSON GAG DOMAIN-CONTAINING PROTEIN"/>
    <property type="match status" value="1"/>
</dbReference>
<dbReference type="InterPro" id="IPR005162">
    <property type="entry name" value="Retrotrans_gag_dom"/>
</dbReference>
<dbReference type="Pfam" id="PF03732">
    <property type="entry name" value="Retrotrans_gag"/>
    <property type="match status" value="1"/>
</dbReference>
<keyword evidence="1" id="KW-0479">Metal-binding</keyword>
<protein>
    <recommendedName>
        <fullName evidence="3">CCHC-type domain-containing protein</fullName>
    </recommendedName>
</protein>
<sequence length="264" mass="29592">MCTEAEKVVLAVYQLKRIASTWWRATRGTVFPEGVVQEWNAFVEVFNNKYFFDSAREMKMAEFQCLCQGAITVNQYEAKFAELSQYAPVLVENPVNRARRFKDGLRSDVKSLLVPFNLKDYNDLYERALLIERDKDERATASGSRFGSNRDGNRFEKRPMAGGRYPIPPIKKGGIGKSSNQNGVCCACERRHGSAPCPVRTGACYVCGQQGHLARNCPRRQMGPPQLSPSPQMGQNRGLLLPNEHQGGLLRPPAQGRTYAITRG</sequence>
<evidence type="ECO:0000313" key="4">
    <source>
        <dbReference type="EMBL" id="KAL3747770.1"/>
    </source>
</evidence>
<evidence type="ECO:0000256" key="1">
    <source>
        <dbReference type="PROSITE-ProRule" id="PRU00047"/>
    </source>
</evidence>
<dbReference type="AlphaFoldDB" id="A0ABD3L7D8"/>
<accession>A0ABD3L7D8</accession>
<dbReference type="InterPro" id="IPR001878">
    <property type="entry name" value="Znf_CCHC"/>
</dbReference>
<keyword evidence="1" id="KW-0863">Zinc-finger</keyword>
<reference evidence="4 5" key="1">
    <citation type="submission" date="2024-11" db="EMBL/GenBank/DDBJ databases">
        <title>Chromosome-level genome assembly of Eucalyptus globulus Labill. provides insights into its genome evolution.</title>
        <authorList>
            <person name="Li X."/>
        </authorList>
    </citation>
    <scope>NUCLEOTIDE SEQUENCE [LARGE SCALE GENOMIC DNA]</scope>
    <source>
        <strain evidence="4">CL2024</strain>
        <tissue evidence="4">Fresh tender leaves</tissue>
    </source>
</reference>
<dbReference type="EMBL" id="JBJKBG010000003">
    <property type="protein sequence ID" value="KAL3747770.1"/>
    <property type="molecule type" value="Genomic_DNA"/>
</dbReference>
<name>A0ABD3L7D8_EUCGL</name>
<feature type="region of interest" description="Disordered" evidence="2">
    <location>
        <begin position="139"/>
        <end position="173"/>
    </location>
</feature>
<dbReference type="GO" id="GO:0008270">
    <property type="term" value="F:zinc ion binding"/>
    <property type="evidence" value="ECO:0007669"/>
    <property type="project" value="UniProtKB-KW"/>
</dbReference>
<keyword evidence="1" id="KW-0862">Zinc</keyword>
<evidence type="ECO:0000256" key="2">
    <source>
        <dbReference type="SAM" id="MobiDB-lite"/>
    </source>
</evidence>
<feature type="region of interest" description="Disordered" evidence="2">
    <location>
        <begin position="244"/>
        <end position="264"/>
    </location>
</feature>
<dbReference type="PANTHER" id="PTHR34482">
    <property type="entry name" value="DNA DAMAGE-INDUCIBLE PROTEIN 1-LIKE"/>
    <property type="match status" value="1"/>
</dbReference>
<proteinExistence type="predicted"/>
<dbReference type="Proteomes" id="UP001634007">
    <property type="component" value="Unassembled WGS sequence"/>
</dbReference>
<feature type="domain" description="CCHC-type" evidence="3">
    <location>
        <begin position="204"/>
        <end position="219"/>
    </location>
</feature>
<dbReference type="Gene3D" id="4.10.60.10">
    <property type="entry name" value="Zinc finger, CCHC-type"/>
    <property type="match status" value="1"/>
</dbReference>
<evidence type="ECO:0000313" key="5">
    <source>
        <dbReference type="Proteomes" id="UP001634007"/>
    </source>
</evidence>
<dbReference type="SMART" id="SM00343">
    <property type="entry name" value="ZnF_C2HC"/>
    <property type="match status" value="1"/>
</dbReference>
<dbReference type="Pfam" id="PF00098">
    <property type="entry name" value="zf-CCHC"/>
    <property type="match status" value="1"/>
</dbReference>
<gene>
    <name evidence="4" type="ORF">ACJRO7_016560</name>
</gene>
<organism evidence="4 5">
    <name type="scientific">Eucalyptus globulus</name>
    <name type="common">Tasmanian blue gum</name>
    <dbReference type="NCBI Taxonomy" id="34317"/>
    <lineage>
        <taxon>Eukaryota</taxon>
        <taxon>Viridiplantae</taxon>
        <taxon>Streptophyta</taxon>
        <taxon>Embryophyta</taxon>
        <taxon>Tracheophyta</taxon>
        <taxon>Spermatophyta</taxon>
        <taxon>Magnoliopsida</taxon>
        <taxon>eudicotyledons</taxon>
        <taxon>Gunneridae</taxon>
        <taxon>Pentapetalae</taxon>
        <taxon>rosids</taxon>
        <taxon>malvids</taxon>
        <taxon>Myrtales</taxon>
        <taxon>Myrtaceae</taxon>
        <taxon>Myrtoideae</taxon>
        <taxon>Eucalypteae</taxon>
        <taxon>Eucalyptus</taxon>
    </lineage>
</organism>
<evidence type="ECO:0000259" key="3">
    <source>
        <dbReference type="PROSITE" id="PS50158"/>
    </source>
</evidence>